<sequence>MEISSILTYISTIVAVFSIPVSLQIFHQHKRKKFKDELENFTEYFEKFYGKDKSAYPLLLRDKAAQNLTRTPQISAEIVDFIINLHEKRLANFDTLIDHYHWGNQYLKVEKNNDEIVFSNKCYASNLIIVSLYIIYFLMAGFAGFLFLDILNLSKVAWFDPLIIIASLIISLGALNTADNMKGTLKFLWNIQKANFQTELQENNERETYIDVTSQT</sequence>
<dbReference type="AlphaFoldDB" id="N8WVA1"/>
<comment type="caution">
    <text evidence="2">The sequence shown here is derived from an EMBL/GenBank/DDBJ whole genome shotgun (WGS) entry which is preliminary data.</text>
</comment>
<keyword evidence="1" id="KW-0472">Membrane</keyword>
<dbReference type="PATRIC" id="fig|1217710.3.peg.1764"/>
<evidence type="ECO:0000256" key="1">
    <source>
        <dbReference type="SAM" id="Phobius"/>
    </source>
</evidence>
<keyword evidence="1" id="KW-1133">Transmembrane helix</keyword>
<dbReference type="Proteomes" id="UP000013070">
    <property type="component" value="Unassembled WGS sequence"/>
</dbReference>
<keyword evidence="3" id="KW-1185">Reference proteome</keyword>
<proteinExistence type="predicted"/>
<name>N8WVA1_9GAMM</name>
<accession>N8WVA1</accession>
<feature type="transmembrane region" description="Helical" evidence="1">
    <location>
        <begin position="6"/>
        <end position="26"/>
    </location>
</feature>
<keyword evidence="1" id="KW-0812">Transmembrane</keyword>
<dbReference type="EMBL" id="APPE01000054">
    <property type="protein sequence ID" value="ENU99197.1"/>
    <property type="molecule type" value="Genomic_DNA"/>
</dbReference>
<organism evidence="2 3">
    <name type="scientific">Acinetobacter variabilis</name>
    <dbReference type="NCBI Taxonomy" id="70346"/>
    <lineage>
        <taxon>Bacteria</taxon>
        <taxon>Pseudomonadati</taxon>
        <taxon>Pseudomonadota</taxon>
        <taxon>Gammaproteobacteria</taxon>
        <taxon>Moraxellales</taxon>
        <taxon>Moraxellaceae</taxon>
        <taxon>Acinetobacter</taxon>
    </lineage>
</organism>
<dbReference type="RefSeq" id="WP_004783103.1">
    <property type="nucleotide sequence ID" value="NZ_DALZZQ010000029.1"/>
</dbReference>
<feature type="transmembrane region" description="Helical" evidence="1">
    <location>
        <begin position="127"/>
        <end position="151"/>
    </location>
</feature>
<feature type="transmembrane region" description="Helical" evidence="1">
    <location>
        <begin position="157"/>
        <end position="178"/>
    </location>
</feature>
<gene>
    <name evidence="2" type="ORF">F969_01865</name>
</gene>
<evidence type="ECO:0000313" key="3">
    <source>
        <dbReference type="Proteomes" id="UP000013070"/>
    </source>
</evidence>
<dbReference type="HOGENOM" id="CLU_111010_0_0_6"/>
<evidence type="ECO:0000313" key="2">
    <source>
        <dbReference type="EMBL" id="ENU99197.1"/>
    </source>
</evidence>
<protein>
    <submittedName>
        <fullName evidence="2">Uncharacterized protein</fullName>
    </submittedName>
</protein>
<reference evidence="2 3" key="1">
    <citation type="submission" date="2013-02" db="EMBL/GenBank/DDBJ databases">
        <title>The Genome Sequence of Acinetobacter sp. NIPH 899.</title>
        <authorList>
            <consortium name="The Broad Institute Genome Sequencing Platform"/>
            <consortium name="The Broad Institute Genome Sequencing Center for Infectious Disease"/>
            <person name="Cerqueira G."/>
            <person name="Feldgarden M."/>
            <person name="Courvalin P."/>
            <person name="Perichon B."/>
            <person name="Grillot-Courvalin C."/>
            <person name="Clermont D."/>
            <person name="Rocha E."/>
            <person name="Yoon E.-J."/>
            <person name="Nemec A."/>
            <person name="Walker B."/>
            <person name="Young S.K."/>
            <person name="Zeng Q."/>
            <person name="Gargeya S."/>
            <person name="Fitzgerald M."/>
            <person name="Haas B."/>
            <person name="Abouelleil A."/>
            <person name="Alvarado L."/>
            <person name="Arachchi H.M."/>
            <person name="Berlin A.M."/>
            <person name="Chapman S.B."/>
            <person name="Dewar J."/>
            <person name="Goldberg J."/>
            <person name="Griggs A."/>
            <person name="Gujja S."/>
            <person name="Hansen M."/>
            <person name="Howarth C."/>
            <person name="Imamovic A."/>
            <person name="Larimer J."/>
            <person name="McCowan C."/>
            <person name="Murphy C."/>
            <person name="Neiman D."/>
            <person name="Pearson M."/>
            <person name="Priest M."/>
            <person name="Roberts A."/>
            <person name="Saif S."/>
            <person name="Shea T."/>
            <person name="Sisk P."/>
            <person name="Sykes S."/>
            <person name="Wortman J."/>
            <person name="Nusbaum C."/>
            <person name="Birren B."/>
        </authorList>
    </citation>
    <scope>NUCLEOTIDE SEQUENCE [LARGE SCALE GENOMIC DNA]</scope>
    <source>
        <strain evidence="2 3">NIPH 899</strain>
    </source>
</reference>